<dbReference type="SUPFAM" id="SSF51735">
    <property type="entry name" value="NAD(P)-binding Rossmann-fold domains"/>
    <property type="match status" value="1"/>
</dbReference>
<dbReference type="InterPro" id="IPR020843">
    <property type="entry name" value="ER"/>
</dbReference>
<dbReference type="PANTHER" id="PTHR43350:SF19">
    <property type="entry name" value="D-GULOSIDE 3-DEHYDROGENASE"/>
    <property type="match status" value="1"/>
</dbReference>
<proteinExistence type="inferred from homology"/>
<evidence type="ECO:0000313" key="7">
    <source>
        <dbReference type="EMBL" id="TNJ62456.1"/>
    </source>
</evidence>
<evidence type="ECO:0000256" key="5">
    <source>
        <dbReference type="ARBA" id="ARBA00023002"/>
    </source>
</evidence>
<evidence type="ECO:0000313" key="8">
    <source>
        <dbReference type="Proteomes" id="UP000307943"/>
    </source>
</evidence>
<evidence type="ECO:0000256" key="4">
    <source>
        <dbReference type="ARBA" id="ARBA00022833"/>
    </source>
</evidence>
<evidence type="ECO:0000256" key="2">
    <source>
        <dbReference type="ARBA" id="ARBA00008072"/>
    </source>
</evidence>
<sequence>MDTFKIVFTEKEKVETRTESLDPALGPTQMLCAARCSLISTGTELQCLRGVFDPGTNWSDWVKYPFYPGYSMVAEVLDIGAEVKGIRKGDRVFVENAHAQYFKAEASRACLLPKDVSVEQGVWINLSKTTQLGVRRAELQLGETVGVIGLGILGQLVTQYVYNFGVKELFAIDPAESRLKLVHERPGIHLLAMDAGQAHEPIKQTTGGKMLDVVFDVTGHPIALAQATRLVKPLGRVVLLGDTATPSRQEMGRNVVSNSVSILGIHGRMEYKGWSHSDMAALFLSYITQGRMNVSSLITHRFSPLEAVEAYGLLANNRSSAMGVLFDWTKLEG</sequence>
<dbReference type="Pfam" id="PF00107">
    <property type="entry name" value="ADH_zinc_N"/>
    <property type="match status" value="1"/>
</dbReference>
<dbReference type="RefSeq" id="WP_139606104.1">
    <property type="nucleotide sequence ID" value="NZ_VDCQ01000059.1"/>
</dbReference>
<keyword evidence="4" id="KW-0862">Zinc</keyword>
<dbReference type="GO" id="GO:0016491">
    <property type="term" value="F:oxidoreductase activity"/>
    <property type="evidence" value="ECO:0007669"/>
    <property type="project" value="UniProtKB-KW"/>
</dbReference>
<dbReference type="Gene3D" id="3.90.180.10">
    <property type="entry name" value="Medium-chain alcohol dehydrogenases, catalytic domain"/>
    <property type="match status" value="2"/>
</dbReference>
<dbReference type="InterPro" id="IPR011032">
    <property type="entry name" value="GroES-like_sf"/>
</dbReference>
<dbReference type="SMART" id="SM00829">
    <property type="entry name" value="PKS_ER"/>
    <property type="match status" value="1"/>
</dbReference>
<keyword evidence="5" id="KW-0560">Oxidoreductase</keyword>
<dbReference type="CDD" id="cd08255">
    <property type="entry name" value="2-desacetyl-2-hydroxyethyl_bacteriochlorophyllide_like"/>
    <property type="match status" value="1"/>
</dbReference>
<dbReference type="PANTHER" id="PTHR43350">
    <property type="entry name" value="NAD-DEPENDENT ALCOHOL DEHYDROGENASE"/>
    <property type="match status" value="1"/>
</dbReference>
<evidence type="ECO:0000256" key="1">
    <source>
        <dbReference type="ARBA" id="ARBA00001947"/>
    </source>
</evidence>
<name>A0A5C4T0I1_9BACL</name>
<dbReference type="SUPFAM" id="SSF50129">
    <property type="entry name" value="GroES-like"/>
    <property type="match status" value="1"/>
</dbReference>
<evidence type="ECO:0000256" key="3">
    <source>
        <dbReference type="ARBA" id="ARBA00022723"/>
    </source>
</evidence>
<comment type="similarity">
    <text evidence="2">Belongs to the zinc-containing alcohol dehydrogenase family.</text>
</comment>
<dbReference type="AlphaFoldDB" id="A0A5C4T0I1"/>
<reference evidence="7 8" key="1">
    <citation type="submission" date="2019-05" db="EMBL/GenBank/DDBJ databases">
        <title>We sequenced the genome of Paenibacillus hemerocallicola KCTC 33185 for further insight into its adaptation and study the phylogeny of Paenibacillus.</title>
        <authorList>
            <person name="Narsing Rao M.P."/>
        </authorList>
    </citation>
    <scope>NUCLEOTIDE SEQUENCE [LARGE SCALE GENOMIC DNA]</scope>
    <source>
        <strain evidence="7 8">KCTC 33185</strain>
    </source>
</reference>
<dbReference type="InterPro" id="IPR013154">
    <property type="entry name" value="ADH-like_N"/>
</dbReference>
<dbReference type="Proteomes" id="UP000307943">
    <property type="component" value="Unassembled WGS sequence"/>
</dbReference>
<keyword evidence="8" id="KW-1185">Reference proteome</keyword>
<dbReference type="EMBL" id="VDCQ01000059">
    <property type="protein sequence ID" value="TNJ62456.1"/>
    <property type="molecule type" value="Genomic_DNA"/>
</dbReference>
<dbReference type="Gene3D" id="3.40.50.720">
    <property type="entry name" value="NAD(P)-binding Rossmann-like Domain"/>
    <property type="match status" value="1"/>
</dbReference>
<keyword evidence="3" id="KW-0479">Metal-binding</keyword>
<gene>
    <name evidence="7" type="ORF">FE784_30810</name>
</gene>
<comment type="caution">
    <text evidence="7">The sequence shown here is derived from an EMBL/GenBank/DDBJ whole genome shotgun (WGS) entry which is preliminary data.</text>
</comment>
<evidence type="ECO:0000259" key="6">
    <source>
        <dbReference type="SMART" id="SM00829"/>
    </source>
</evidence>
<dbReference type="InterPro" id="IPR036291">
    <property type="entry name" value="NAD(P)-bd_dom_sf"/>
</dbReference>
<dbReference type="Pfam" id="PF08240">
    <property type="entry name" value="ADH_N"/>
    <property type="match status" value="1"/>
</dbReference>
<accession>A0A5C4T0I1</accession>
<dbReference type="GO" id="GO:0046872">
    <property type="term" value="F:metal ion binding"/>
    <property type="evidence" value="ECO:0007669"/>
    <property type="project" value="UniProtKB-KW"/>
</dbReference>
<dbReference type="OrthoDB" id="9781031at2"/>
<dbReference type="InterPro" id="IPR013149">
    <property type="entry name" value="ADH-like_C"/>
</dbReference>
<protein>
    <submittedName>
        <fullName evidence="7">Zinc-binding dehydrogenase</fullName>
    </submittedName>
</protein>
<feature type="domain" description="Enoyl reductase (ER)" evidence="6">
    <location>
        <begin position="16"/>
        <end position="325"/>
    </location>
</feature>
<organism evidence="7 8">
    <name type="scientific">Paenibacillus hemerocallicola</name>
    <dbReference type="NCBI Taxonomy" id="1172614"/>
    <lineage>
        <taxon>Bacteria</taxon>
        <taxon>Bacillati</taxon>
        <taxon>Bacillota</taxon>
        <taxon>Bacilli</taxon>
        <taxon>Bacillales</taxon>
        <taxon>Paenibacillaceae</taxon>
        <taxon>Paenibacillus</taxon>
    </lineage>
</organism>
<comment type="cofactor">
    <cofactor evidence="1">
        <name>Zn(2+)</name>
        <dbReference type="ChEBI" id="CHEBI:29105"/>
    </cofactor>
</comment>